<sequence length="492" mass="55572">MQAIEAISQNYVDSAKLIRFQFIADALLKRLEKDDDQEEEEEFKEEEEEKSRYDVEIAREALRRAGEICKRGGTRNAEIFKSIRERKIKLKELRGGGDVNMDDNGGGGEEEEEEGEDFVENWSRQMDLENQNERKRLDEGLTSSKASSLKESIRLAHNDLGDYYYNIGDLKEAFQCYAKSREYGTSVKHTLALCVNSIRVALELNSMAQVLLYANKGLAILKNVDQQSAAGETEKKMAQRPSIIQQAGGGIEGIGGAGENKEEQNLTRAKFTCAAALAHLHFGKYAEAAKHFTSLKTEIGNSYAEVISQQDVAVYGGLCALATFDRVQLKKRVVHENFTFRDMLSTAPEMRDIVEDFWNSRYPQCLSKLDVIKKELLLDIHVGKHVHKLFSLIRQKALIQYTKPFSALSLTTMASAFNCDSVENLEKEIADLITADKIRARIDSRGEKILRAKEFDKRMETFEHVQSTAEKFVENAGEALLRSSLNRLDLAL</sequence>
<dbReference type="Gene3D" id="1.25.40.570">
    <property type="match status" value="1"/>
</dbReference>
<dbReference type="Pfam" id="PF01399">
    <property type="entry name" value="PCI"/>
    <property type="match status" value="1"/>
</dbReference>
<keyword evidence="7" id="KW-0175">Coiled coil</keyword>
<evidence type="ECO:0000256" key="8">
    <source>
        <dbReference type="SAM" id="MobiDB-lite"/>
    </source>
</evidence>
<gene>
    <name evidence="10" type="ORF">Bathy05g04850</name>
</gene>
<evidence type="ECO:0000313" key="11">
    <source>
        <dbReference type="Proteomes" id="UP000198341"/>
    </source>
</evidence>
<dbReference type="GO" id="GO:0008180">
    <property type="term" value="C:COP9 signalosome"/>
    <property type="evidence" value="ECO:0007669"/>
    <property type="project" value="UniProtKB-KW"/>
</dbReference>
<dbReference type="PROSITE" id="PS50250">
    <property type="entry name" value="PCI"/>
    <property type="match status" value="1"/>
</dbReference>
<dbReference type="eggNOG" id="KOG0686">
    <property type="taxonomic scope" value="Eukaryota"/>
</dbReference>
<accession>K8EFQ5</accession>
<dbReference type="OrthoDB" id="422427at2759"/>
<dbReference type="KEGG" id="bpg:Bathy05g04850"/>
<dbReference type="Pfam" id="PF10602">
    <property type="entry name" value="RPN7"/>
    <property type="match status" value="1"/>
</dbReference>
<evidence type="ECO:0000256" key="2">
    <source>
        <dbReference type="ARBA" id="ARBA00004496"/>
    </source>
</evidence>
<keyword evidence="4" id="KW-0963">Cytoplasm</keyword>
<dbReference type="SUPFAM" id="SSF48452">
    <property type="entry name" value="TPR-like"/>
    <property type="match status" value="1"/>
</dbReference>
<dbReference type="InterPro" id="IPR036390">
    <property type="entry name" value="WH_DNA-bd_sf"/>
</dbReference>
<evidence type="ECO:0000256" key="3">
    <source>
        <dbReference type="ARBA" id="ARBA00008793"/>
    </source>
</evidence>
<evidence type="ECO:0000256" key="1">
    <source>
        <dbReference type="ARBA" id="ARBA00004123"/>
    </source>
</evidence>
<keyword evidence="11" id="KW-1185">Reference proteome</keyword>
<evidence type="ECO:0000313" key="10">
    <source>
        <dbReference type="EMBL" id="CCO16846.1"/>
    </source>
</evidence>
<reference evidence="10 11" key="1">
    <citation type="submission" date="2011-10" db="EMBL/GenBank/DDBJ databases">
        <authorList>
            <person name="Genoscope - CEA"/>
        </authorList>
    </citation>
    <scope>NUCLEOTIDE SEQUENCE [LARGE SCALE GENOMIC DNA]</scope>
    <source>
        <strain evidence="10 11">RCC 1105</strain>
    </source>
</reference>
<dbReference type="PANTHER" id="PTHR14145">
    <property type="entry name" value="26S PROTESOME SUBUNIT 6"/>
    <property type="match status" value="1"/>
</dbReference>
<dbReference type="InterPro" id="IPR019585">
    <property type="entry name" value="Rpn7/CSN1"/>
</dbReference>
<dbReference type="GO" id="GO:0005737">
    <property type="term" value="C:cytoplasm"/>
    <property type="evidence" value="ECO:0007669"/>
    <property type="project" value="UniProtKB-SubCell"/>
</dbReference>
<evidence type="ECO:0000256" key="4">
    <source>
        <dbReference type="ARBA" id="ARBA00022490"/>
    </source>
</evidence>
<dbReference type="EMBL" id="FO082274">
    <property type="protein sequence ID" value="CCO16846.1"/>
    <property type="molecule type" value="Genomic_DNA"/>
</dbReference>
<evidence type="ECO:0000256" key="6">
    <source>
        <dbReference type="ARBA" id="ARBA00023242"/>
    </source>
</evidence>
<dbReference type="GeneID" id="19015988"/>
<evidence type="ECO:0000259" key="9">
    <source>
        <dbReference type="PROSITE" id="PS50250"/>
    </source>
</evidence>
<protein>
    <recommendedName>
        <fullName evidence="9">PCI domain-containing protein</fullName>
    </recommendedName>
</protein>
<keyword evidence="6" id="KW-0539">Nucleus</keyword>
<feature type="region of interest" description="Disordered" evidence="8">
    <location>
        <begin position="95"/>
        <end position="116"/>
    </location>
</feature>
<dbReference type="SUPFAM" id="SSF46785">
    <property type="entry name" value="Winged helix' DNA-binding domain"/>
    <property type="match status" value="1"/>
</dbReference>
<dbReference type="SMART" id="SM00088">
    <property type="entry name" value="PINT"/>
    <property type="match status" value="1"/>
</dbReference>
<feature type="domain" description="PCI" evidence="9">
    <location>
        <begin position="284"/>
        <end position="456"/>
    </location>
</feature>
<keyword evidence="5" id="KW-0736">Signalosome</keyword>
<evidence type="ECO:0000256" key="5">
    <source>
        <dbReference type="ARBA" id="ARBA00022790"/>
    </source>
</evidence>
<dbReference type="AlphaFoldDB" id="K8EFQ5"/>
<comment type="subcellular location">
    <subcellularLocation>
        <location evidence="2">Cytoplasm</location>
    </subcellularLocation>
    <subcellularLocation>
        <location evidence="1">Nucleus</location>
    </subcellularLocation>
</comment>
<dbReference type="Proteomes" id="UP000198341">
    <property type="component" value="Chromosome 5"/>
</dbReference>
<dbReference type="InterPro" id="IPR000717">
    <property type="entry name" value="PCI_dom"/>
</dbReference>
<dbReference type="InterPro" id="IPR011990">
    <property type="entry name" value="TPR-like_helical_dom_sf"/>
</dbReference>
<dbReference type="STRING" id="41875.K8EFQ5"/>
<comment type="similarity">
    <text evidence="3">Belongs to the CSN1 family.</text>
</comment>
<feature type="coiled-coil region" evidence="7">
    <location>
        <begin position="28"/>
        <end position="56"/>
    </location>
</feature>
<evidence type="ECO:0000256" key="7">
    <source>
        <dbReference type="SAM" id="Coils"/>
    </source>
</evidence>
<organism evidence="10 11">
    <name type="scientific">Bathycoccus prasinos</name>
    <dbReference type="NCBI Taxonomy" id="41875"/>
    <lineage>
        <taxon>Eukaryota</taxon>
        <taxon>Viridiplantae</taxon>
        <taxon>Chlorophyta</taxon>
        <taxon>Mamiellophyceae</taxon>
        <taxon>Mamiellales</taxon>
        <taxon>Bathycoccaceae</taxon>
        <taxon>Bathycoccus</taxon>
    </lineage>
</organism>
<dbReference type="InterPro" id="IPR045135">
    <property type="entry name" value="Rpn7_N"/>
</dbReference>
<name>K8EFQ5_9CHLO</name>
<proteinExistence type="inferred from homology"/>
<dbReference type="RefSeq" id="XP_007513288.1">
    <property type="nucleotide sequence ID" value="XM_007513226.1"/>
</dbReference>
<dbReference type="PANTHER" id="PTHR14145:SF2">
    <property type="entry name" value="COP9 SIGNALOSOME COMPLEX SUBUNIT 1"/>
    <property type="match status" value="1"/>
</dbReference>